<sequence length="106" mass="11360">MEVIVAGPDEDEIAPALEAEGATVSRLEGVVSRPELETAGIVDAELYVLTDVGQATTIPIVCDLNDDIRTVVYARDTVPEFVRGQLDLALDPQLIDPIVLAEEVTD</sequence>
<organism evidence="1 2">
    <name type="scientific">Natrialba swarupiae</name>
    <dbReference type="NCBI Taxonomy" id="2448032"/>
    <lineage>
        <taxon>Archaea</taxon>
        <taxon>Methanobacteriati</taxon>
        <taxon>Methanobacteriota</taxon>
        <taxon>Stenosarchaea group</taxon>
        <taxon>Halobacteria</taxon>
        <taxon>Halobacteriales</taxon>
        <taxon>Natrialbaceae</taxon>
        <taxon>Natrialba</taxon>
    </lineage>
</organism>
<dbReference type="RefSeq" id="WP_149080294.1">
    <property type="nucleotide sequence ID" value="NZ_VTAW01000003.1"/>
</dbReference>
<dbReference type="InterPro" id="IPR055550">
    <property type="entry name" value="DUF7126"/>
</dbReference>
<dbReference type="AlphaFoldDB" id="A0A5D5AN75"/>
<evidence type="ECO:0000313" key="2">
    <source>
        <dbReference type="Proteomes" id="UP000324104"/>
    </source>
</evidence>
<gene>
    <name evidence="1" type="ORF">FYC77_04410</name>
</gene>
<protein>
    <submittedName>
        <fullName evidence="1">CTP synthetase</fullName>
    </submittedName>
</protein>
<dbReference type="Pfam" id="PF23443">
    <property type="entry name" value="DUF7126"/>
    <property type="match status" value="1"/>
</dbReference>
<keyword evidence="2" id="KW-1185">Reference proteome</keyword>
<accession>A0A5D5AN75</accession>
<dbReference type="EMBL" id="VTAW01000003">
    <property type="protein sequence ID" value="TYT63318.1"/>
    <property type="molecule type" value="Genomic_DNA"/>
</dbReference>
<reference evidence="1 2" key="1">
    <citation type="submission" date="2019-08" db="EMBL/GenBank/DDBJ databases">
        <title>Archaea genome.</title>
        <authorList>
            <person name="Kajale S."/>
            <person name="Shouche Y."/>
            <person name="Deshpande N."/>
            <person name="Sharma A."/>
        </authorList>
    </citation>
    <scope>NUCLEOTIDE SEQUENCE [LARGE SCALE GENOMIC DNA]</scope>
    <source>
        <strain evidence="1 2">ESP3B_9</strain>
    </source>
</reference>
<proteinExistence type="predicted"/>
<comment type="caution">
    <text evidence="1">The sequence shown here is derived from an EMBL/GenBank/DDBJ whole genome shotgun (WGS) entry which is preliminary data.</text>
</comment>
<dbReference type="Proteomes" id="UP000324104">
    <property type="component" value="Unassembled WGS sequence"/>
</dbReference>
<name>A0A5D5AN75_9EURY</name>
<evidence type="ECO:0000313" key="1">
    <source>
        <dbReference type="EMBL" id="TYT63318.1"/>
    </source>
</evidence>